<dbReference type="Pfam" id="PF04434">
    <property type="entry name" value="SWIM"/>
    <property type="match status" value="1"/>
</dbReference>
<gene>
    <name evidence="7" type="primary">A01g504390.1_BraROA</name>
    <name evidence="7" type="ORF">IGI04_002105</name>
</gene>
<keyword evidence="2 4" id="KW-0863">Zinc-finger</keyword>
<keyword evidence="8" id="KW-1185">Reference proteome</keyword>
<evidence type="ECO:0000256" key="2">
    <source>
        <dbReference type="ARBA" id="ARBA00022771"/>
    </source>
</evidence>
<dbReference type="InterPro" id="IPR007527">
    <property type="entry name" value="Znf_SWIM"/>
</dbReference>
<dbReference type="InterPro" id="IPR006564">
    <property type="entry name" value="Znf_PMZ"/>
</dbReference>
<dbReference type="Proteomes" id="UP000823674">
    <property type="component" value="Chromosome A01"/>
</dbReference>
<protein>
    <recommendedName>
        <fullName evidence="6">SWIM-type domain-containing protein</fullName>
    </recommendedName>
</protein>
<keyword evidence="3" id="KW-0862">Zinc</keyword>
<evidence type="ECO:0000256" key="1">
    <source>
        <dbReference type="ARBA" id="ARBA00022723"/>
    </source>
</evidence>
<comment type="caution">
    <text evidence="7">The sequence shown here is derived from an EMBL/GenBank/DDBJ whole genome shotgun (WGS) entry which is preliminary data.</text>
</comment>
<evidence type="ECO:0000256" key="3">
    <source>
        <dbReference type="ARBA" id="ARBA00022833"/>
    </source>
</evidence>
<dbReference type="SMART" id="SM00575">
    <property type="entry name" value="ZnF_PMZ"/>
    <property type="match status" value="1"/>
</dbReference>
<feature type="compositionally biased region" description="Acidic residues" evidence="5">
    <location>
        <begin position="31"/>
        <end position="65"/>
    </location>
</feature>
<evidence type="ECO:0000256" key="4">
    <source>
        <dbReference type="PROSITE-ProRule" id="PRU00325"/>
    </source>
</evidence>
<proteinExistence type="predicted"/>
<dbReference type="PROSITE" id="PS50966">
    <property type="entry name" value="ZF_SWIM"/>
    <property type="match status" value="1"/>
</dbReference>
<accession>A0ABQ7NUP6</accession>
<evidence type="ECO:0000259" key="6">
    <source>
        <dbReference type="PROSITE" id="PS50966"/>
    </source>
</evidence>
<keyword evidence="1" id="KW-0479">Metal-binding</keyword>
<name>A0ABQ7NUP6_BRACM</name>
<reference evidence="7 8" key="1">
    <citation type="submission" date="2021-03" db="EMBL/GenBank/DDBJ databases">
        <authorList>
            <person name="King G.J."/>
            <person name="Bancroft I."/>
            <person name="Baten A."/>
            <person name="Bloomfield J."/>
            <person name="Borpatragohain P."/>
            <person name="He Z."/>
            <person name="Irish N."/>
            <person name="Irwin J."/>
            <person name="Liu K."/>
            <person name="Mauleon R.P."/>
            <person name="Moore J."/>
            <person name="Morris R."/>
            <person name="Ostergaard L."/>
            <person name="Wang B."/>
            <person name="Wells R."/>
        </authorList>
    </citation>
    <scope>NUCLEOTIDE SEQUENCE [LARGE SCALE GENOMIC DNA]</scope>
    <source>
        <strain evidence="7">R-o-18</strain>
        <tissue evidence="7">Leaf</tissue>
    </source>
</reference>
<dbReference type="EMBL" id="JADBGQ010000001">
    <property type="protein sequence ID" value="KAG5414538.1"/>
    <property type="molecule type" value="Genomic_DNA"/>
</dbReference>
<organism evidence="7 8">
    <name type="scientific">Brassica rapa subsp. trilocularis</name>
    <dbReference type="NCBI Taxonomy" id="1813537"/>
    <lineage>
        <taxon>Eukaryota</taxon>
        <taxon>Viridiplantae</taxon>
        <taxon>Streptophyta</taxon>
        <taxon>Embryophyta</taxon>
        <taxon>Tracheophyta</taxon>
        <taxon>Spermatophyta</taxon>
        <taxon>Magnoliopsida</taxon>
        <taxon>eudicotyledons</taxon>
        <taxon>Gunneridae</taxon>
        <taxon>Pentapetalae</taxon>
        <taxon>rosids</taxon>
        <taxon>malvids</taxon>
        <taxon>Brassicales</taxon>
        <taxon>Brassicaceae</taxon>
        <taxon>Brassiceae</taxon>
        <taxon>Brassica</taxon>
    </lineage>
</organism>
<dbReference type="InterPro" id="IPR004332">
    <property type="entry name" value="Transposase_MuDR"/>
</dbReference>
<dbReference type="PANTHER" id="PTHR31973">
    <property type="entry name" value="POLYPROTEIN, PUTATIVE-RELATED"/>
    <property type="match status" value="1"/>
</dbReference>
<evidence type="ECO:0000256" key="5">
    <source>
        <dbReference type="SAM" id="MobiDB-lite"/>
    </source>
</evidence>
<sequence length="602" mass="68238">MMLAPDTPPIHVTIRLCLSSRSKVETVSEFREEDNEADECFQDNDDDLVEDENHDGEKDDGEEDAGISIVAEADENGEDYSVYGKVEDEDEEDDDMCFDDIKKIEGGRWNGNNIYVNQSFVSKDALLSELQLTAVRFKFSFRIYKSTKTLLVTTCPVGGCQWKVRASVKHWTNTFCVTKYVEKHTCSVGDRLAQRRNCTPKYVGRLIDRVGIIDGLNPQHITDAMKNLFGMTLDYTSSYRALLYAQALLGKWFWKRTEDALSLPTQHSRGVEYLLAVRSKIADTMTVQPIDGWQFFVKGGKIDCVVDLEHGQCDCGVYAVEKIPCSHVTAAGTSVGLNISTLVCPVYSKNFLFVGYSKNIYPCAGQQVEELTCFPPEVKRGLGRQKKSRWQSWLKLSRMRARKPRKQQRVYRCSKCKETGHTKPQCRPVSRPRFFLPEDLQVSRPVSSLPVDLNVSHPEGRQVSRPGCFLPEDLQVSRPVFSLPEDLHVSRPKGRPVSRPLFFLPEDLQVSRPVFSLPEDLQVSRPEGLQVSGPEDLQVSRPGFFLPQDLQASCPGGRPELMRVKKLLKYIHRHLIPHSLPVGLSKVFFSKLYPKSMTFNVL</sequence>
<dbReference type="Pfam" id="PF03108">
    <property type="entry name" value="DBD_Tnp_Mut"/>
    <property type="match status" value="1"/>
</dbReference>
<feature type="domain" description="SWIM-type" evidence="6">
    <location>
        <begin position="302"/>
        <end position="336"/>
    </location>
</feature>
<dbReference type="PANTHER" id="PTHR31973:SF187">
    <property type="entry name" value="MUTATOR TRANSPOSASE MUDRA PROTEIN"/>
    <property type="match status" value="1"/>
</dbReference>
<evidence type="ECO:0000313" key="8">
    <source>
        <dbReference type="Proteomes" id="UP000823674"/>
    </source>
</evidence>
<feature type="region of interest" description="Disordered" evidence="5">
    <location>
        <begin position="28"/>
        <end position="65"/>
    </location>
</feature>
<evidence type="ECO:0000313" key="7">
    <source>
        <dbReference type="EMBL" id="KAG5414538.1"/>
    </source>
</evidence>